<dbReference type="Proteomes" id="UP000014074">
    <property type="component" value="Unassembled WGS sequence"/>
</dbReference>
<dbReference type="PROSITE" id="PS51396">
    <property type="entry name" value="PUL"/>
    <property type="match status" value="1"/>
</dbReference>
<evidence type="ECO:0000313" key="10">
    <source>
        <dbReference type="Proteomes" id="UP000014074"/>
    </source>
</evidence>
<reference evidence="10" key="1">
    <citation type="journal article" date="2013" name="Genome Announc.">
        <title>Draft genome sequence of the ascomycete Phaeoacremonium aleophilum strain UCR-PA7, a causal agent of the esca disease complex in grapevines.</title>
        <authorList>
            <person name="Blanco-Ulate B."/>
            <person name="Rolshausen P."/>
            <person name="Cantu D."/>
        </authorList>
    </citation>
    <scope>NUCLEOTIDE SEQUENCE [LARGE SCALE GENOMIC DNA]</scope>
    <source>
        <strain evidence="10">UCR-PA7</strain>
    </source>
</reference>
<evidence type="ECO:0000259" key="7">
    <source>
        <dbReference type="PROSITE" id="PS51394"/>
    </source>
</evidence>
<dbReference type="SUPFAM" id="SSF50978">
    <property type="entry name" value="WD40 repeat-like"/>
    <property type="match status" value="1"/>
</dbReference>
<dbReference type="PROSITE" id="PS50294">
    <property type="entry name" value="WD_REPEATS_REGION"/>
    <property type="match status" value="3"/>
</dbReference>
<dbReference type="FunFam" id="2.130.10.10:FF:000236">
    <property type="entry name" value="Polyubiquitin binding protein (Doa1/Ufd3)"/>
    <property type="match status" value="1"/>
</dbReference>
<feature type="compositionally biased region" description="Polar residues" evidence="6">
    <location>
        <begin position="486"/>
        <end position="497"/>
    </location>
</feature>
<proteinExistence type="predicted"/>
<evidence type="ECO:0000256" key="1">
    <source>
        <dbReference type="ARBA" id="ARBA00004496"/>
    </source>
</evidence>
<name>R8BFY8_PHAM7</name>
<dbReference type="Pfam" id="PF08324">
    <property type="entry name" value="PUL"/>
    <property type="match status" value="1"/>
</dbReference>
<keyword evidence="2" id="KW-0963">Cytoplasm</keyword>
<dbReference type="GO" id="GO:0005634">
    <property type="term" value="C:nucleus"/>
    <property type="evidence" value="ECO:0007669"/>
    <property type="project" value="TreeGrafter"/>
</dbReference>
<feature type="repeat" description="WD" evidence="5">
    <location>
        <begin position="105"/>
        <end position="138"/>
    </location>
</feature>
<gene>
    <name evidence="9" type="ORF">UCRPA7_6270</name>
</gene>
<keyword evidence="4" id="KW-0677">Repeat</keyword>
<dbReference type="HOGENOM" id="CLU_011791_2_0_1"/>
<protein>
    <submittedName>
        <fullName evidence="9">Putative ubiquitin homeostasis protein lub1 protein</fullName>
    </submittedName>
</protein>
<dbReference type="GO" id="GO:0043161">
    <property type="term" value="P:proteasome-mediated ubiquitin-dependent protein catabolic process"/>
    <property type="evidence" value="ECO:0007669"/>
    <property type="project" value="TreeGrafter"/>
</dbReference>
<feature type="domain" description="PFU" evidence="7">
    <location>
        <begin position="376"/>
        <end position="472"/>
    </location>
</feature>
<feature type="repeat" description="WD" evidence="5">
    <location>
        <begin position="10"/>
        <end position="40"/>
    </location>
</feature>
<evidence type="ECO:0000256" key="3">
    <source>
        <dbReference type="ARBA" id="ARBA00022574"/>
    </source>
</evidence>
<dbReference type="OrthoDB" id="10265988at2759"/>
<dbReference type="CDD" id="cd00200">
    <property type="entry name" value="WD40"/>
    <property type="match status" value="1"/>
</dbReference>
<evidence type="ECO:0000313" key="9">
    <source>
        <dbReference type="EMBL" id="EON98204.1"/>
    </source>
</evidence>
<dbReference type="RefSeq" id="XP_007917000.1">
    <property type="nucleotide sequence ID" value="XM_007918809.1"/>
</dbReference>
<dbReference type="InterPro" id="IPR011989">
    <property type="entry name" value="ARM-like"/>
</dbReference>
<dbReference type="SMART" id="SM00320">
    <property type="entry name" value="WD40"/>
    <property type="match status" value="6"/>
</dbReference>
<dbReference type="PROSITE" id="PS50082">
    <property type="entry name" value="WD_REPEATS_2"/>
    <property type="match status" value="3"/>
</dbReference>
<evidence type="ECO:0000256" key="6">
    <source>
        <dbReference type="SAM" id="MobiDB-lite"/>
    </source>
</evidence>
<keyword evidence="10" id="KW-1185">Reference proteome</keyword>
<dbReference type="Pfam" id="PF00400">
    <property type="entry name" value="WD40"/>
    <property type="match status" value="5"/>
</dbReference>
<dbReference type="Pfam" id="PF09070">
    <property type="entry name" value="PFU"/>
    <property type="match status" value="1"/>
</dbReference>
<dbReference type="PROSITE" id="PS51394">
    <property type="entry name" value="PFU"/>
    <property type="match status" value="1"/>
</dbReference>
<dbReference type="Gene3D" id="2.130.10.10">
    <property type="entry name" value="YVTN repeat-like/Quinoprotein amine dehydrogenase"/>
    <property type="match status" value="1"/>
</dbReference>
<dbReference type="Gene3D" id="3.10.20.870">
    <property type="entry name" value="PFU (PLAA family ubiquitin binding), C-terminal domain"/>
    <property type="match status" value="1"/>
</dbReference>
<keyword evidence="3 5" id="KW-0853">WD repeat</keyword>
<evidence type="ECO:0000256" key="2">
    <source>
        <dbReference type="ARBA" id="ARBA00022490"/>
    </source>
</evidence>
<dbReference type="GeneID" id="19326909"/>
<dbReference type="KEGG" id="tmn:UCRPA7_6270"/>
<evidence type="ECO:0000256" key="4">
    <source>
        <dbReference type="ARBA" id="ARBA00022737"/>
    </source>
</evidence>
<dbReference type="PANTHER" id="PTHR19849:SF0">
    <property type="entry name" value="PHOSPHOLIPASE A-2-ACTIVATING PROTEIN"/>
    <property type="match status" value="1"/>
</dbReference>
<feature type="region of interest" description="Disordered" evidence="6">
    <location>
        <begin position="468"/>
        <end position="498"/>
    </location>
</feature>
<dbReference type="InterPro" id="IPR015943">
    <property type="entry name" value="WD40/YVTN_repeat-like_dom_sf"/>
</dbReference>
<dbReference type="PANTHER" id="PTHR19849">
    <property type="entry name" value="PHOSPHOLIPASE A-2-ACTIVATING PROTEIN"/>
    <property type="match status" value="1"/>
</dbReference>
<dbReference type="AlphaFoldDB" id="R8BFY8"/>
<dbReference type="Gene3D" id="1.25.10.10">
    <property type="entry name" value="Leucine-rich Repeat Variant"/>
    <property type="match status" value="1"/>
</dbReference>
<dbReference type="InterPro" id="IPR001680">
    <property type="entry name" value="WD40_rpt"/>
</dbReference>
<dbReference type="EMBL" id="KB933225">
    <property type="protein sequence ID" value="EON98204.1"/>
    <property type="molecule type" value="Genomic_DNA"/>
</dbReference>
<dbReference type="InterPro" id="IPR036322">
    <property type="entry name" value="WD40_repeat_dom_sf"/>
</dbReference>
<dbReference type="GO" id="GO:0043130">
    <property type="term" value="F:ubiquitin binding"/>
    <property type="evidence" value="ECO:0007669"/>
    <property type="project" value="TreeGrafter"/>
</dbReference>
<organism evidence="9 10">
    <name type="scientific">Phaeoacremonium minimum (strain UCR-PA7)</name>
    <name type="common">Esca disease fungus</name>
    <name type="synonym">Togninia minima</name>
    <dbReference type="NCBI Taxonomy" id="1286976"/>
    <lineage>
        <taxon>Eukaryota</taxon>
        <taxon>Fungi</taxon>
        <taxon>Dikarya</taxon>
        <taxon>Ascomycota</taxon>
        <taxon>Pezizomycotina</taxon>
        <taxon>Sordariomycetes</taxon>
        <taxon>Sordariomycetidae</taxon>
        <taxon>Togniniales</taxon>
        <taxon>Togniniaceae</taxon>
        <taxon>Phaeoacremonium</taxon>
    </lineage>
</organism>
<accession>R8BFY8</accession>
<evidence type="ECO:0000256" key="5">
    <source>
        <dbReference type="PROSITE-ProRule" id="PRU00221"/>
    </source>
</evidence>
<sequence length="804" mass="86461">MPDFKLSAQLSGHDSDVRAVAFPSPDAVISASRDNTVRVWRKTTPKPPAFEPSITTQGQEFINSLAFLGPSSEYPDGLIISGGKDTIIEVKKATATPSDNAERLLIGHGHNVCALDVSPKGTYIVSGGWDSQAIVWRVGKWEPEIRLEDHSASVWGVLAYDENTVITGCADEKIRIFDLQSGSGGQVYPRSTIYTPDVVRAICKVPQSHSSGADIASAHNDGVIRLWKLNGQAVGELHGHESFVYSLAALPSGELVSSGEDRTVRIWRDQECIQTITHPAISVWSVAVSQQSGDIVSGASDGVIRVFTRSEERLADEEAIRLFEEAVKSSSIPQQQVGGINKEKLPGPEFLQTRSGTKEGQVQMIKEDNGAVTAHQWSMSQQQWINVGTVVDAVGSSGKKVEYNGQSYDYVFDVDIEDGKPPLKLPYNLSENPYDRATKFLGDNELPLSYLDNVANFIIENTKGATLGQSAGPTTDEFGTGRYQPGANSASESQQPQRRVLPQENYLLLAQAKFDPVFRKINSINATMLSAGRKDYALNPTEEATLKQLTASLTAAASSVPTTISATASSSNTLTVSEEGLALVLKLVTQWPDLDRLPGLDLLRCISTSPAIVRFQNARYGSVIEVVLNAAFNVQNGKINENCVMMAFRALANLFATEPGRALAVQKASDVVGYMEGVVGIDDSIIKGPIGHTNRNVLIALTTTIINYAVLAHASQKRGIQGPSVDAVVVGLMGNVLGKILQEQTDSEVIYRALAALGTVAAIGGEYKSAVTSFGAEAWVKTATGKASEDRVKDIAKECLALLR</sequence>
<dbReference type="InterPro" id="IPR015155">
    <property type="entry name" value="PFU"/>
</dbReference>
<comment type="subcellular location">
    <subcellularLocation>
        <location evidence="1">Cytoplasm</location>
    </subcellularLocation>
</comment>
<dbReference type="GO" id="GO:0010992">
    <property type="term" value="P:ubiquitin recycling"/>
    <property type="evidence" value="ECO:0007669"/>
    <property type="project" value="TreeGrafter"/>
</dbReference>
<dbReference type="eggNOG" id="KOG0301">
    <property type="taxonomic scope" value="Eukaryota"/>
</dbReference>
<feature type="repeat" description="WD" evidence="5">
    <location>
        <begin position="237"/>
        <end position="267"/>
    </location>
</feature>
<dbReference type="FunFam" id="3.10.20.870:FF:000003">
    <property type="entry name" value="Polyubiquitin binding (Doa1 Ufd3) protein"/>
    <property type="match status" value="1"/>
</dbReference>
<evidence type="ECO:0000259" key="8">
    <source>
        <dbReference type="PROSITE" id="PS51396"/>
    </source>
</evidence>
<dbReference type="GO" id="GO:0005737">
    <property type="term" value="C:cytoplasm"/>
    <property type="evidence" value="ECO:0007669"/>
    <property type="project" value="UniProtKB-SubCell"/>
</dbReference>
<dbReference type="InterPro" id="IPR038122">
    <property type="entry name" value="PFU_sf"/>
</dbReference>
<dbReference type="InterPro" id="IPR013535">
    <property type="entry name" value="PUL_dom"/>
</dbReference>
<feature type="domain" description="PUL" evidence="8">
    <location>
        <begin position="499"/>
        <end position="802"/>
    </location>
</feature>